<organism evidence="2 3">
    <name type="scientific">Candidatus Kapaibacterium thiocyanatum</name>
    <dbReference type="NCBI Taxonomy" id="1895771"/>
    <lineage>
        <taxon>Bacteria</taxon>
        <taxon>Pseudomonadati</taxon>
        <taxon>Candidatus Kapaibacteriota</taxon>
        <taxon>Candidatus Kapaibacteriia</taxon>
        <taxon>Candidatus Kapaibacteriales</taxon>
        <taxon>Candidatus Kapaibacteriaceae</taxon>
        <taxon>Candidatus Kapaibacterium</taxon>
    </lineage>
</organism>
<dbReference type="InterPro" id="IPR046336">
    <property type="entry name" value="Lon_prtase_N_sf"/>
</dbReference>
<dbReference type="SMART" id="SM00464">
    <property type="entry name" value="LON"/>
    <property type="match status" value="1"/>
</dbReference>
<dbReference type="AlphaFoldDB" id="A0A1M3KX39"/>
<protein>
    <recommendedName>
        <fullName evidence="1">Lon N-terminal domain-containing protein</fullName>
    </recommendedName>
</protein>
<reference evidence="2 3" key="1">
    <citation type="submission" date="2016-09" db="EMBL/GenBank/DDBJ databases">
        <title>Genome-resolved meta-omics ties microbial dynamics to process performance in biotechnology for thiocyanate degradation.</title>
        <authorList>
            <person name="Kantor R.S."/>
            <person name="Huddy R.J."/>
            <person name="Iyer R."/>
            <person name="Thomas B.C."/>
            <person name="Brown C.T."/>
            <person name="Anantharaman K."/>
            <person name="Tringe S."/>
            <person name="Hettich R.L."/>
            <person name="Harrison S.T."/>
            <person name="Banfield J.F."/>
        </authorList>
    </citation>
    <scope>NUCLEOTIDE SEQUENCE [LARGE SCALE GENOMIC DNA]</scope>
    <source>
        <strain evidence="2">59-99</strain>
    </source>
</reference>
<dbReference type="PANTHER" id="PTHR46732">
    <property type="entry name" value="ATP-DEPENDENT PROTEASE LA (LON) DOMAIN PROTEIN"/>
    <property type="match status" value="1"/>
</dbReference>
<dbReference type="Pfam" id="PF02190">
    <property type="entry name" value="LON_substr_bdg"/>
    <property type="match status" value="1"/>
</dbReference>
<dbReference type="InterPro" id="IPR003111">
    <property type="entry name" value="Lon_prtase_N"/>
</dbReference>
<evidence type="ECO:0000313" key="2">
    <source>
        <dbReference type="EMBL" id="OJX56945.1"/>
    </source>
</evidence>
<proteinExistence type="predicted"/>
<dbReference type="InterPro" id="IPR015947">
    <property type="entry name" value="PUA-like_sf"/>
</dbReference>
<dbReference type="Gene3D" id="2.30.130.40">
    <property type="entry name" value="LON domain-like"/>
    <property type="match status" value="1"/>
</dbReference>
<dbReference type="PROSITE" id="PS51787">
    <property type="entry name" value="LON_N"/>
    <property type="match status" value="1"/>
</dbReference>
<dbReference type="STRING" id="1895771.BGO89_10515"/>
<evidence type="ECO:0000259" key="1">
    <source>
        <dbReference type="PROSITE" id="PS51787"/>
    </source>
</evidence>
<evidence type="ECO:0000313" key="3">
    <source>
        <dbReference type="Proteomes" id="UP000184233"/>
    </source>
</evidence>
<gene>
    <name evidence="2" type="ORF">BGO89_10515</name>
</gene>
<dbReference type="SUPFAM" id="SSF88697">
    <property type="entry name" value="PUA domain-like"/>
    <property type="match status" value="1"/>
</dbReference>
<dbReference type="Proteomes" id="UP000184233">
    <property type="component" value="Unassembled WGS sequence"/>
</dbReference>
<feature type="domain" description="Lon N-terminal" evidence="1">
    <location>
        <begin position="1"/>
        <end position="185"/>
    </location>
</feature>
<accession>A0A1M3KX39</accession>
<dbReference type="EMBL" id="MKVH01000024">
    <property type="protein sequence ID" value="OJX56945.1"/>
    <property type="molecule type" value="Genomic_DNA"/>
</dbReference>
<comment type="caution">
    <text evidence="2">The sequence shown here is derived from an EMBL/GenBank/DDBJ whole genome shotgun (WGS) entry which is preliminary data.</text>
</comment>
<dbReference type="PANTHER" id="PTHR46732:SF8">
    <property type="entry name" value="ATP-DEPENDENT PROTEASE LA (LON) DOMAIN PROTEIN"/>
    <property type="match status" value="1"/>
</dbReference>
<name>A0A1M3KX39_9BACT</name>
<sequence>MLLGLFPLNLVLFPQSQVPLHIFEPRYRALISECMTEGKVFGVNLVEQGHLYPIGCAARVTSLTQQYEDGRMDVMVEGVQRFRLLGVKEDDAPYVVGEVEFLDDEDVPVDTNLIARCADLYNQIVELVYGTSARLFDTKGTSTSAPSFYMAPKSGLNTDQKQHLIEMDSENARLEYLYDHLAEIVPTVRQAELVQRVIASDGYFPPTA</sequence>